<gene>
    <name evidence="2" type="ORF">LCGC14_2093200</name>
</gene>
<comment type="caution">
    <text evidence="2">The sequence shown here is derived from an EMBL/GenBank/DDBJ whole genome shotgun (WGS) entry which is preliminary data.</text>
</comment>
<accession>A0A0F9GQ67</accession>
<dbReference type="AlphaFoldDB" id="A0A0F9GQ67"/>
<proteinExistence type="predicted"/>
<reference evidence="2" key="1">
    <citation type="journal article" date="2015" name="Nature">
        <title>Complex archaea that bridge the gap between prokaryotes and eukaryotes.</title>
        <authorList>
            <person name="Spang A."/>
            <person name="Saw J.H."/>
            <person name="Jorgensen S.L."/>
            <person name="Zaremba-Niedzwiedzka K."/>
            <person name="Martijn J."/>
            <person name="Lind A.E."/>
            <person name="van Eijk R."/>
            <person name="Schleper C."/>
            <person name="Guy L."/>
            <person name="Ettema T.J."/>
        </authorList>
    </citation>
    <scope>NUCLEOTIDE SEQUENCE</scope>
</reference>
<protein>
    <submittedName>
        <fullName evidence="2">Uncharacterized protein</fullName>
    </submittedName>
</protein>
<organism evidence="2">
    <name type="scientific">marine sediment metagenome</name>
    <dbReference type="NCBI Taxonomy" id="412755"/>
    <lineage>
        <taxon>unclassified sequences</taxon>
        <taxon>metagenomes</taxon>
        <taxon>ecological metagenomes</taxon>
    </lineage>
</organism>
<dbReference type="EMBL" id="LAZR01025538">
    <property type="protein sequence ID" value="KKL71610.1"/>
    <property type="molecule type" value="Genomic_DNA"/>
</dbReference>
<evidence type="ECO:0000313" key="2">
    <source>
        <dbReference type="EMBL" id="KKL71610.1"/>
    </source>
</evidence>
<evidence type="ECO:0000256" key="1">
    <source>
        <dbReference type="SAM" id="MobiDB-lite"/>
    </source>
</evidence>
<feature type="region of interest" description="Disordered" evidence="1">
    <location>
        <begin position="1"/>
        <end position="21"/>
    </location>
</feature>
<feature type="non-terminal residue" evidence="2">
    <location>
        <position position="1"/>
    </location>
</feature>
<feature type="compositionally biased region" description="Basic and acidic residues" evidence="1">
    <location>
        <begin position="1"/>
        <end position="15"/>
    </location>
</feature>
<sequence>DVDRSNPTGVEKDHPLGSTDG</sequence>
<name>A0A0F9GQ67_9ZZZZ</name>